<protein>
    <submittedName>
        <fullName evidence="1">Uncharacterized protein</fullName>
    </submittedName>
</protein>
<organism evidence="1">
    <name type="scientific">Rhizophora mucronata</name>
    <name type="common">Asiatic mangrove</name>
    <dbReference type="NCBI Taxonomy" id="61149"/>
    <lineage>
        <taxon>Eukaryota</taxon>
        <taxon>Viridiplantae</taxon>
        <taxon>Streptophyta</taxon>
        <taxon>Embryophyta</taxon>
        <taxon>Tracheophyta</taxon>
        <taxon>Spermatophyta</taxon>
        <taxon>Magnoliopsida</taxon>
        <taxon>eudicotyledons</taxon>
        <taxon>Gunneridae</taxon>
        <taxon>Pentapetalae</taxon>
        <taxon>rosids</taxon>
        <taxon>fabids</taxon>
        <taxon>Malpighiales</taxon>
        <taxon>Rhizophoraceae</taxon>
        <taxon>Rhizophora</taxon>
    </lineage>
</organism>
<accession>A0A2P2QFT9</accession>
<proteinExistence type="predicted"/>
<dbReference type="AlphaFoldDB" id="A0A2P2QFT9"/>
<name>A0A2P2QFT9_RHIMU</name>
<reference evidence="1" key="1">
    <citation type="submission" date="2018-02" db="EMBL/GenBank/DDBJ databases">
        <title>Rhizophora mucronata_Transcriptome.</title>
        <authorList>
            <person name="Meera S.P."/>
            <person name="Sreeshan A."/>
            <person name="Augustine A."/>
        </authorList>
    </citation>
    <scope>NUCLEOTIDE SEQUENCE</scope>
    <source>
        <tissue evidence="1">Leaf</tissue>
    </source>
</reference>
<sequence length="33" mass="4133">MSKWMQLYKPKNDRQQGYSHSFLKLNFQNYTYS</sequence>
<dbReference type="EMBL" id="GGEC01085377">
    <property type="protein sequence ID" value="MBX65861.1"/>
    <property type="molecule type" value="Transcribed_RNA"/>
</dbReference>
<evidence type="ECO:0000313" key="1">
    <source>
        <dbReference type="EMBL" id="MBX65861.1"/>
    </source>
</evidence>